<gene>
    <name evidence="2" type="ORF">E2C01_012465</name>
</gene>
<reference evidence="2 3" key="1">
    <citation type="submission" date="2019-05" db="EMBL/GenBank/DDBJ databases">
        <title>Another draft genome of Portunus trituberculatus and its Hox gene families provides insights of decapod evolution.</title>
        <authorList>
            <person name="Jeong J.-H."/>
            <person name="Song I."/>
            <person name="Kim S."/>
            <person name="Choi T."/>
            <person name="Kim D."/>
            <person name="Ryu S."/>
            <person name="Kim W."/>
        </authorList>
    </citation>
    <scope>NUCLEOTIDE SEQUENCE [LARGE SCALE GENOMIC DNA]</scope>
    <source>
        <tissue evidence="2">Muscle</tissue>
    </source>
</reference>
<feature type="compositionally biased region" description="Pro residues" evidence="1">
    <location>
        <begin position="40"/>
        <end position="49"/>
    </location>
</feature>
<dbReference type="EMBL" id="VSRR010000779">
    <property type="protein sequence ID" value="MPC19548.1"/>
    <property type="molecule type" value="Genomic_DNA"/>
</dbReference>
<evidence type="ECO:0000256" key="1">
    <source>
        <dbReference type="SAM" id="MobiDB-lite"/>
    </source>
</evidence>
<organism evidence="2 3">
    <name type="scientific">Portunus trituberculatus</name>
    <name type="common">Swimming crab</name>
    <name type="synonym">Neptunus trituberculatus</name>
    <dbReference type="NCBI Taxonomy" id="210409"/>
    <lineage>
        <taxon>Eukaryota</taxon>
        <taxon>Metazoa</taxon>
        <taxon>Ecdysozoa</taxon>
        <taxon>Arthropoda</taxon>
        <taxon>Crustacea</taxon>
        <taxon>Multicrustacea</taxon>
        <taxon>Malacostraca</taxon>
        <taxon>Eumalacostraca</taxon>
        <taxon>Eucarida</taxon>
        <taxon>Decapoda</taxon>
        <taxon>Pleocyemata</taxon>
        <taxon>Brachyura</taxon>
        <taxon>Eubrachyura</taxon>
        <taxon>Portunoidea</taxon>
        <taxon>Portunidae</taxon>
        <taxon>Portuninae</taxon>
        <taxon>Portunus</taxon>
    </lineage>
</organism>
<proteinExistence type="predicted"/>
<feature type="compositionally biased region" description="Polar residues" evidence="1">
    <location>
        <begin position="63"/>
        <end position="77"/>
    </location>
</feature>
<name>A0A5B7DE24_PORTR</name>
<accession>A0A5B7DE24</accession>
<sequence length="77" mass="8011">MMGRRGCSEAGVGVRQDLPAHLGPPQCQHGGVCGTRGTTTPPPSPPPQIPWYSGTMRALGSEGSPSTRVRSLSTVRV</sequence>
<comment type="caution">
    <text evidence="2">The sequence shown here is derived from an EMBL/GenBank/DDBJ whole genome shotgun (WGS) entry which is preliminary data.</text>
</comment>
<feature type="region of interest" description="Disordered" evidence="1">
    <location>
        <begin position="16"/>
        <end position="77"/>
    </location>
</feature>
<dbReference type="AlphaFoldDB" id="A0A5B7DE24"/>
<evidence type="ECO:0000313" key="3">
    <source>
        <dbReference type="Proteomes" id="UP000324222"/>
    </source>
</evidence>
<keyword evidence="3" id="KW-1185">Reference proteome</keyword>
<evidence type="ECO:0000313" key="2">
    <source>
        <dbReference type="EMBL" id="MPC19548.1"/>
    </source>
</evidence>
<dbReference type="Proteomes" id="UP000324222">
    <property type="component" value="Unassembled WGS sequence"/>
</dbReference>
<protein>
    <submittedName>
        <fullName evidence="2">Uncharacterized protein</fullName>
    </submittedName>
</protein>